<accession>A0A6J5YUM3</accession>
<dbReference type="AlphaFoldDB" id="A0A6J5YUM3"/>
<name>A0A6J5YUM3_9ZZZZ</name>
<evidence type="ECO:0000313" key="2">
    <source>
        <dbReference type="EMBL" id="CAB4332648.1"/>
    </source>
</evidence>
<keyword evidence="1" id="KW-0812">Transmembrane</keyword>
<reference evidence="2" key="1">
    <citation type="submission" date="2020-05" db="EMBL/GenBank/DDBJ databases">
        <authorList>
            <person name="Chiriac C."/>
            <person name="Salcher M."/>
            <person name="Ghai R."/>
            <person name="Kavagutti S V."/>
        </authorList>
    </citation>
    <scope>NUCLEOTIDE SEQUENCE</scope>
</reference>
<feature type="transmembrane region" description="Helical" evidence="1">
    <location>
        <begin position="33"/>
        <end position="54"/>
    </location>
</feature>
<keyword evidence="1" id="KW-0472">Membrane</keyword>
<protein>
    <submittedName>
        <fullName evidence="2">Unannotated protein</fullName>
    </submittedName>
</protein>
<evidence type="ECO:0000256" key="1">
    <source>
        <dbReference type="SAM" id="Phobius"/>
    </source>
</evidence>
<keyword evidence="1" id="KW-1133">Transmembrane helix</keyword>
<gene>
    <name evidence="2" type="ORF">UFOPK3775_00301</name>
</gene>
<sequence>MIKPLSQLTNLLPMIAQEGNAQPGEGLTATQTFTYFVAAPVILFVVIGGIAWFAHGSEKKEKVATTRNTDDSDFITFIA</sequence>
<dbReference type="EMBL" id="CAESAK010000025">
    <property type="protein sequence ID" value="CAB4332648.1"/>
    <property type="molecule type" value="Genomic_DNA"/>
</dbReference>
<proteinExistence type="predicted"/>
<organism evidence="2">
    <name type="scientific">freshwater metagenome</name>
    <dbReference type="NCBI Taxonomy" id="449393"/>
    <lineage>
        <taxon>unclassified sequences</taxon>
        <taxon>metagenomes</taxon>
        <taxon>ecological metagenomes</taxon>
    </lineage>
</organism>